<evidence type="ECO:0000256" key="9">
    <source>
        <dbReference type="ARBA" id="ARBA00023284"/>
    </source>
</evidence>
<evidence type="ECO:0000256" key="1">
    <source>
        <dbReference type="ARBA" id="ARBA00004141"/>
    </source>
</evidence>
<gene>
    <name evidence="12" type="ORF">BD847_1921</name>
</gene>
<name>A0A3D9FWP9_9FLAO</name>
<feature type="transmembrane region" description="Helical" evidence="10">
    <location>
        <begin position="206"/>
        <end position="227"/>
    </location>
</feature>
<feature type="transmembrane region" description="Helical" evidence="10">
    <location>
        <begin position="294"/>
        <end position="311"/>
    </location>
</feature>
<reference evidence="12 13" key="1">
    <citation type="submission" date="2018-07" db="EMBL/GenBank/DDBJ databases">
        <title>Genomic Encyclopedia of Archaeal and Bacterial Type Strains, Phase II (KMG-II): from individual species to whole genera.</title>
        <authorList>
            <person name="Goeker M."/>
        </authorList>
    </citation>
    <scope>NUCLEOTIDE SEQUENCE [LARGE SCALE GENOMIC DNA]</scope>
    <source>
        <strain evidence="12 13">DSM 25795</strain>
    </source>
</reference>
<comment type="subcellular location">
    <subcellularLocation>
        <location evidence="1">Membrane</location>
        <topology evidence="1">Multi-pass membrane protein</topology>
    </subcellularLocation>
</comment>
<keyword evidence="6" id="KW-0560">Oxidoreductase</keyword>
<dbReference type="Gene3D" id="3.40.30.10">
    <property type="entry name" value="Glutaredoxin"/>
    <property type="match status" value="1"/>
</dbReference>
<sequence length="519" mass="60527">MLKLVQKFLQINKYSEIKNEFKDLFLSHPNYPSLFAITDSLDLLSIENAAVRVSKEQIVDLPENFLAYFKDELSVVEKFKNYVRITTVKKGMQKIPYEKFLLDWNGVIVAIEPNTTISRENLKIEYNWLKYFLPFVLLTGLSFFYNPYSLFSLIFLITSTFGLVVSVLIVQEKLGFNNSFISKFCNLSSNSSCNSVINFNEGNQNWLFNFSDLPLLFFSSSLIAILIRPLESSIFIGFLSLLAIPIIVSSIWIQKFEIQKWCTMCLAVSFLIFVQSLIWFASDLFTLSFSFENIFPFLFSFIVLMPIWLVIKGHLKNILENENSLKDLKKFKRNYSLLNFLSKKVTYTHGFDDLRGLSFGNRNAVVKLTIILSPSCGHCYKTFKEAFDLVLKFPDKIFLSILFNVNPENADNPYKTVVERLLTINRSTPGKTVEAISDWYIKRMNLKKWLKKWHVENVSMMTIQEINKQYEWCSKNNFNYTPVKIVNEKLFPSEYELNELKCFLNDFTEEKETVLEKIA</sequence>
<feature type="transmembrane region" description="Helical" evidence="10">
    <location>
        <begin position="233"/>
        <end position="254"/>
    </location>
</feature>
<dbReference type="GO" id="GO:0048038">
    <property type="term" value="F:quinone binding"/>
    <property type="evidence" value="ECO:0007669"/>
    <property type="project" value="UniProtKB-KW"/>
</dbReference>
<dbReference type="RefSeq" id="WP_115888009.1">
    <property type="nucleotide sequence ID" value="NZ_QRDQ01000008.1"/>
</dbReference>
<feature type="transmembrane region" description="Helical" evidence="10">
    <location>
        <begin position="128"/>
        <end position="145"/>
    </location>
</feature>
<comment type="caution">
    <text evidence="12">The sequence shown here is derived from an EMBL/GenBank/DDBJ whole genome shotgun (WGS) entry which is preliminary data.</text>
</comment>
<evidence type="ECO:0000256" key="7">
    <source>
        <dbReference type="ARBA" id="ARBA00023136"/>
    </source>
</evidence>
<feature type="transmembrane region" description="Helical" evidence="10">
    <location>
        <begin position="151"/>
        <end position="170"/>
    </location>
</feature>
<keyword evidence="13" id="KW-1185">Reference proteome</keyword>
<dbReference type="CDD" id="cd12921">
    <property type="entry name" value="VKOR_4"/>
    <property type="match status" value="1"/>
</dbReference>
<evidence type="ECO:0000256" key="5">
    <source>
        <dbReference type="ARBA" id="ARBA00022989"/>
    </source>
</evidence>
<dbReference type="InterPro" id="IPR012932">
    <property type="entry name" value="VKOR"/>
</dbReference>
<proteinExistence type="inferred from homology"/>
<evidence type="ECO:0000313" key="13">
    <source>
        <dbReference type="Proteomes" id="UP000257004"/>
    </source>
</evidence>
<dbReference type="GO" id="GO:0016491">
    <property type="term" value="F:oxidoreductase activity"/>
    <property type="evidence" value="ECO:0007669"/>
    <property type="project" value="UniProtKB-KW"/>
</dbReference>
<evidence type="ECO:0000256" key="3">
    <source>
        <dbReference type="ARBA" id="ARBA00022692"/>
    </source>
</evidence>
<organism evidence="12 13">
    <name type="scientific">Flavobacterium cutihirudinis</name>
    <dbReference type="NCBI Taxonomy" id="1265740"/>
    <lineage>
        <taxon>Bacteria</taxon>
        <taxon>Pseudomonadati</taxon>
        <taxon>Bacteroidota</taxon>
        <taxon>Flavobacteriia</taxon>
        <taxon>Flavobacteriales</taxon>
        <taxon>Flavobacteriaceae</taxon>
        <taxon>Flavobacterium</taxon>
    </lineage>
</organism>
<dbReference type="EMBL" id="QRDQ01000008">
    <property type="protein sequence ID" value="RED25176.1"/>
    <property type="molecule type" value="Genomic_DNA"/>
</dbReference>
<evidence type="ECO:0000313" key="12">
    <source>
        <dbReference type="EMBL" id="RED25176.1"/>
    </source>
</evidence>
<keyword evidence="7 10" id="KW-0472">Membrane</keyword>
<dbReference type="Proteomes" id="UP000257004">
    <property type="component" value="Unassembled WGS sequence"/>
</dbReference>
<accession>A0A3D9FWP9</accession>
<keyword evidence="4" id="KW-0874">Quinone</keyword>
<keyword evidence="5 10" id="KW-1133">Transmembrane helix</keyword>
<dbReference type="InterPro" id="IPR038354">
    <property type="entry name" value="VKOR_sf"/>
</dbReference>
<keyword evidence="9" id="KW-0676">Redox-active center</keyword>
<evidence type="ECO:0000256" key="10">
    <source>
        <dbReference type="SAM" id="Phobius"/>
    </source>
</evidence>
<evidence type="ECO:0000256" key="6">
    <source>
        <dbReference type="ARBA" id="ARBA00023002"/>
    </source>
</evidence>
<feature type="domain" description="Vitamin K epoxide reductase" evidence="11">
    <location>
        <begin position="154"/>
        <end position="276"/>
    </location>
</feature>
<dbReference type="SUPFAM" id="SSF52833">
    <property type="entry name" value="Thioredoxin-like"/>
    <property type="match status" value="1"/>
</dbReference>
<keyword evidence="8" id="KW-1015">Disulfide bond</keyword>
<dbReference type="GO" id="GO:0016020">
    <property type="term" value="C:membrane"/>
    <property type="evidence" value="ECO:0007669"/>
    <property type="project" value="UniProtKB-SubCell"/>
</dbReference>
<evidence type="ECO:0000259" key="11">
    <source>
        <dbReference type="Pfam" id="PF07884"/>
    </source>
</evidence>
<protein>
    <submittedName>
        <fullName evidence="12">Vitamin K epoxide reductase family protein</fullName>
    </submittedName>
</protein>
<comment type="similarity">
    <text evidence="2">Belongs to the VKOR family.</text>
</comment>
<dbReference type="Pfam" id="PF07884">
    <property type="entry name" value="VKOR"/>
    <property type="match status" value="1"/>
</dbReference>
<dbReference type="Gene3D" id="1.20.1440.130">
    <property type="entry name" value="VKOR domain"/>
    <property type="match status" value="1"/>
</dbReference>
<dbReference type="InterPro" id="IPR036249">
    <property type="entry name" value="Thioredoxin-like_sf"/>
</dbReference>
<dbReference type="AlphaFoldDB" id="A0A3D9FWP9"/>
<evidence type="ECO:0000256" key="8">
    <source>
        <dbReference type="ARBA" id="ARBA00023157"/>
    </source>
</evidence>
<evidence type="ECO:0000256" key="2">
    <source>
        <dbReference type="ARBA" id="ARBA00006214"/>
    </source>
</evidence>
<evidence type="ECO:0000256" key="4">
    <source>
        <dbReference type="ARBA" id="ARBA00022719"/>
    </source>
</evidence>
<dbReference type="OrthoDB" id="1100563at2"/>
<keyword evidence="3 10" id="KW-0812">Transmembrane</keyword>
<feature type="transmembrane region" description="Helical" evidence="10">
    <location>
        <begin position="261"/>
        <end position="282"/>
    </location>
</feature>